<dbReference type="SUPFAM" id="SSF55785">
    <property type="entry name" value="PYP-like sensor domain (PAS domain)"/>
    <property type="match status" value="4"/>
</dbReference>
<reference evidence="21" key="1">
    <citation type="journal article" date="2015" name="Genome Announc.">
        <title>High-Quality Draft Genome Sequence of Desulfovibrio carbinoliphilus FW-101-2B, an Organic Acid-Oxidizing Sulfate-Reducing Bacterium Isolated from Uranium(VI)-Contaminated Groundwater.</title>
        <authorList>
            <person name="Ramsay B.D."/>
            <person name="Hwang C."/>
            <person name="Woo H.L."/>
            <person name="Carroll S.L."/>
            <person name="Lucas S."/>
            <person name="Han J."/>
            <person name="Lapidus A.L."/>
            <person name="Cheng J.F."/>
            <person name="Goodwin L.A."/>
            <person name="Pitluck S."/>
            <person name="Peters L."/>
            <person name="Chertkov O."/>
            <person name="Held B."/>
            <person name="Detter J.C."/>
            <person name="Han C.S."/>
            <person name="Tapia R."/>
            <person name="Land M.L."/>
            <person name="Hauser L.J."/>
            <person name="Kyrpides N.C."/>
            <person name="Ivanova N.N."/>
            <person name="Mikhailova N."/>
            <person name="Pagani I."/>
            <person name="Woyke T."/>
            <person name="Arkin A.P."/>
            <person name="Dehal P."/>
            <person name="Chivian D."/>
            <person name="Criddle C.S."/>
            <person name="Wu W."/>
            <person name="Chakraborty R."/>
            <person name="Hazen T.C."/>
            <person name="Fields M.W."/>
        </authorList>
    </citation>
    <scope>NUCLEOTIDE SEQUENCE [LARGE SCALE GENOMIC DNA]</scope>
    <source>
        <strain evidence="21">FW-101-2B</strain>
    </source>
</reference>
<evidence type="ECO:0000256" key="8">
    <source>
        <dbReference type="ARBA" id="ARBA00023012"/>
    </source>
</evidence>
<dbReference type="HOGENOM" id="CLU_005838_0_0_7"/>
<dbReference type="InterPro" id="IPR005467">
    <property type="entry name" value="His_kinase_dom"/>
</dbReference>
<dbReference type="InterPro" id="IPR003661">
    <property type="entry name" value="HisK_dim/P_dom"/>
</dbReference>
<feature type="domain" description="PAS" evidence="16">
    <location>
        <begin position="530"/>
        <end position="593"/>
    </location>
</feature>
<dbReference type="InterPro" id="IPR036890">
    <property type="entry name" value="HATPase_C_sf"/>
</dbReference>
<organism evidence="20 21">
    <name type="scientific">Solidesulfovibrio carbinoliphilus subsp. oakridgensis</name>
    <dbReference type="NCBI Taxonomy" id="694327"/>
    <lineage>
        <taxon>Bacteria</taxon>
        <taxon>Pseudomonadati</taxon>
        <taxon>Thermodesulfobacteriota</taxon>
        <taxon>Desulfovibrionia</taxon>
        <taxon>Desulfovibrionales</taxon>
        <taxon>Desulfovibrionaceae</taxon>
        <taxon>Solidesulfovibrio</taxon>
    </lineage>
</organism>
<dbReference type="InterPro" id="IPR036641">
    <property type="entry name" value="HPT_dom_sf"/>
</dbReference>
<evidence type="ECO:0000256" key="11">
    <source>
        <dbReference type="PROSITE-ProRule" id="PRU00110"/>
    </source>
</evidence>
<dbReference type="PROSITE" id="PS50110">
    <property type="entry name" value="RESPONSE_REGULATORY"/>
    <property type="match status" value="1"/>
</dbReference>
<evidence type="ECO:0000256" key="13">
    <source>
        <dbReference type="PROSITE-ProRule" id="PRU00703"/>
    </source>
</evidence>
<dbReference type="Gene3D" id="3.30.565.10">
    <property type="entry name" value="Histidine kinase-like ATPase, C-terminal domain"/>
    <property type="match status" value="1"/>
</dbReference>
<dbReference type="PROSITE" id="PS50894">
    <property type="entry name" value="HPT"/>
    <property type="match status" value="1"/>
</dbReference>
<dbReference type="InterPro" id="IPR008207">
    <property type="entry name" value="Sig_transdc_His_kin_Hpt_dom"/>
</dbReference>
<dbReference type="CDD" id="cd00082">
    <property type="entry name" value="HisKA"/>
    <property type="match status" value="1"/>
</dbReference>
<evidence type="ECO:0000256" key="12">
    <source>
        <dbReference type="PROSITE-ProRule" id="PRU00169"/>
    </source>
</evidence>
<evidence type="ECO:0000259" key="17">
    <source>
        <dbReference type="PROSITE" id="PS50113"/>
    </source>
</evidence>
<dbReference type="InterPro" id="IPR035965">
    <property type="entry name" value="PAS-like_dom_sf"/>
</dbReference>
<dbReference type="InterPro" id="IPR046342">
    <property type="entry name" value="CBS_dom_sf"/>
</dbReference>
<dbReference type="PANTHER" id="PTHR45339:SF5">
    <property type="entry name" value="HISTIDINE KINASE"/>
    <property type="match status" value="1"/>
</dbReference>
<dbReference type="NCBIfam" id="TIGR00229">
    <property type="entry name" value="sensory_box"/>
    <property type="match status" value="2"/>
</dbReference>
<dbReference type="PROSITE" id="PS51371">
    <property type="entry name" value="CBS"/>
    <property type="match status" value="2"/>
</dbReference>
<dbReference type="PROSITE" id="PS50112">
    <property type="entry name" value="PAS"/>
    <property type="match status" value="2"/>
</dbReference>
<dbReference type="InterPro" id="IPR000644">
    <property type="entry name" value="CBS_dom"/>
</dbReference>
<dbReference type="Pfam" id="PF01627">
    <property type="entry name" value="Hpt"/>
    <property type="match status" value="1"/>
</dbReference>
<dbReference type="InterPro" id="IPR000700">
    <property type="entry name" value="PAS-assoc_C"/>
</dbReference>
<feature type="domain" description="Response regulatory" evidence="15">
    <location>
        <begin position="1089"/>
        <end position="1207"/>
    </location>
</feature>
<dbReference type="InterPro" id="IPR001610">
    <property type="entry name" value="PAC"/>
</dbReference>
<dbReference type="Proteomes" id="UP000004662">
    <property type="component" value="Chromosome"/>
</dbReference>
<dbReference type="Gene3D" id="1.20.120.160">
    <property type="entry name" value="HPT domain"/>
    <property type="match status" value="1"/>
</dbReference>
<feature type="domain" description="PAS" evidence="16">
    <location>
        <begin position="271"/>
        <end position="308"/>
    </location>
</feature>
<dbReference type="GO" id="GO:0005886">
    <property type="term" value="C:plasma membrane"/>
    <property type="evidence" value="ECO:0007669"/>
    <property type="project" value="UniProtKB-SubCell"/>
</dbReference>
<dbReference type="EC" id="2.7.13.3" evidence="2"/>
<dbReference type="Pfam" id="PF00571">
    <property type="entry name" value="CBS"/>
    <property type="match status" value="2"/>
</dbReference>
<keyword evidence="5" id="KW-0547">Nucleotide-binding</keyword>
<evidence type="ECO:0000256" key="6">
    <source>
        <dbReference type="ARBA" id="ARBA00022777"/>
    </source>
</evidence>
<evidence type="ECO:0000313" key="20">
    <source>
        <dbReference type="EMBL" id="EHJ49320.1"/>
    </source>
</evidence>
<feature type="modified residue" description="4-aspartylphosphate" evidence="12">
    <location>
        <position position="1138"/>
    </location>
</feature>
<dbReference type="SUPFAM" id="SSF47384">
    <property type="entry name" value="Homodimeric domain of signal transducing histidine kinase"/>
    <property type="match status" value="1"/>
</dbReference>
<dbReference type="Pfam" id="PF00512">
    <property type="entry name" value="HisKA"/>
    <property type="match status" value="1"/>
</dbReference>
<evidence type="ECO:0000259" key="14">
    <source>
        <dbReference type="PROSITE" id="PS50109"/>
    </source>
</evidence>
<dbReference type="Gene3D" id="1.10.287.130">
    <property type="match status" value="1"/>
</dbReference>
<dbReference type="SUPFAM" id="SSF52172">
    <property type="entry name" value="CheY-like"/>
    <property type="match status" value="1"/>
</dbReference>
<evidence type="ECO:0000256" key="9">
    <source>
        <dbReference type="ARBA" id="ARBA00064003"/>
    </source>
</evidence>
<dbReference type="EMBL" id="CM001368">
    <property type="protein sequence ID" value="EHJ49320.1"/>
    <property type="molecule type" value="Genomic_DNA"/>
</dbReference>
<protein>
    <recommendedName>
        <fullName evidence="10">Sensory/regulatory protein RpfC</fullName>
        <ecNumber evidence="2">2.7.13.3</ecNumber>
    </recommendedName>
</protein>
<accession>G7QAT9</accession>
<evidence type="ECO:0000256" key="3">
    <source>
        <dbReference type="ARBA" id="ARBA00022553"/>
    </source>
</evidence>
<dbReference type="GO" id="GO:0000155">
    <property type="term" value="F:phosphorelay sensor kinase activity"/>
    <property type="evidence" value="ECO:0007669"/>
    <property type="project" value="InterPro"/>
</dbReference>
<evidence type="ECO:0000256" key="1">
    <source>
        <dbReference type="ARBA" id="ARBA00000085"/>
    </source>
</evidence>
<keyword evidence="3 12" id="KW-0597">Phosphoprotein</keyword>
<dbReference type="InterPro" id="IPR036097">
    <property type="entry name" value="HisK_dim/P_sf"/>
</dbReference>
<dbReference type="CDD" id="cd17546">
    <property type="entry name" value="REC_hyHK_CKI1_RcsC-like"/>
    <property type="match status" value="1"/>
</dbReference>
<feature type="domain" description="Histidine kinase" evidence="14">
    <location>
        <begin position="831"/>
        <end position="1058"/>
    </location>
</feature>
<dbReference type="PANTHER" id="PTHR45339">
    <property type="entry name" value="HYBRID SIGNAL TRANSDUCTION HISTIDINE KINASE J"/>
    <property type="match status" value="1"/>
</dbReference>
<keyword evidence="6 20" id="KW-0418">Kinase</keyword>
<dbReference type="Pfam" id="PF13188">
    <property type="entry name" value="PAS_8"/>
    <property type="match status" value="1"/>
</dbReference>
<dbReference type="OrthoDB" id="5436771at2"/>
<dbReference type="InterPro" id="IPR003594">
    <property type="entry name" value="HATPase_dom"/>
</dbReference>
<dbReference type="PROSITE" id="PS50113">
    <property type="entry name" value="PAC"/>
    <property type="match status" value="2"/>
</dbReference>
<dbReference type="Gene3D" id="3.40.50.2300">
    <property type="match status" value="1"/>
</dbReference>
<comment type="subunit">
    <text evidence="9">At low DSF concentrations, interacts with RpfF.</text>
</comment>
<dbReference type="InterPro" id="IPR013656">
    <property type="entry name" value="PAS_4"/>
</dbReference>
<gene>
    <name evidence="20" type="ORF">DFW101_3321</name>
</gene>
<dbReference type="PRINTS" id="PR00344">
    <property type="entry name" value="BCTRLSENSOR"/>
</dbReference>
<dbReference type="Gene3D" id="3.10.580.10">
    <property type="entry name" value="CBS-domain"/>
    <property type="match status" value="2"/>
</dbReference>
<dbReference type="GO" id="GO:0005524">
    <property type="term" value="F:ATP binding"/>
    <property type="evidence" value="ECO:0007669"/>
    <property type="project" value="UniProtKB-KW"/>
</dbReference>
<evidence type="ECO:0000256" key="2">
    <source>
        <dbReference type="ARBA" id="ARBA00012438"/>
    </source>
</evidence>
<name>G7QAT9_9BACT</name>
<feature type="modified residue" description="Phosphohistidine" evidence="11">
    <location>
        <position position="1280"/>
    </location>
</feature>
<dbReference type="CDD" id="cd00130">
    <property type="entry name" value="PAS"/>
    <property type="match status" value="2"/>
</dbReference>
<evidence type="ECO:0000259" key="15">
    <source>
        <dbReference type="PROSITE" id="PS50110"/>
    </source>
</evidence>
<evidence type="ECO:0000256" key="10">
    <source>
        <dbReference type="ARBA" id="ARBA00068150"/>
    </source>
</evidence>
<keyword evidence="4" id="KW-0808">Transferase</keyword>
<dbReference type="FunFam" id="3.30.565.10:FF:000010">
    <property type="entry name" value="Sensor histidine kinase RcsC"/>
    <property type="match status" value="1"/>
</dbReference>
<dbReference type="SMART" id="SM00388">
    <property type="entry name" value="HisKA"/>
    <property type="match status" value="1"/>
</dbReference>
<evidence type="ECO:0000313" key="21">
    <source>
        <dbReference type="Proteomes" id="UP000004662"/>
    </source>
</evidence>
<evidence type="ECO:0000256" key="4">
    <source>
        <dbReference type="ARBA" id="ARBA00022679"/>
    </source>
</evidence>
<dbReference type="RefSeq" id="WP_009182652.1">
    <property type="nucleotide sequence ID" value="NZ_CM001368.1"/>
</dbReference>
<dbReference type="Pfam" id="PF08448">
    <property type="entry name" value="PAS_4"/>
    <property type="match status" value="3"/>
</dbReference>
<evidence type="ECO:0000256" key="5">
    <source>
        <dbReference type="ARBA" id="ARBA00022741"/>
    </source>
</evidence>
<dbReference type="Pfam" id="PF00072">
    <property type="entry name" value="Response_reg"/>
    <property type="match status" value="1"/>
</dbReference>
<dbReference type="Gene3D" id="3.30.450.20">
    <property type="entry name" value="PAS domain"/>
    <property type="match status" value="4"/>
</dbReference>
<dbReference type="SMART" id="SM00116">
    <property type="entry name" value="CBS"/>
    <property type="match status" value="4"/>
</dbReference>
<proteinExistence type="predicted"/>
<feature type="domain" description="CBS" evidence="19">
    <location>
        <begin position="142"/>
        <end position="197"/>
    </location>
</feature>
<comment type="catalytic activity">
    <reaction evidence="1">
        <text>ATP + protein L-histidine = ADP + protein N-phospho-L-histidine.</text>
        <dbReference type="EC" id="2.7.13.3"/>
    </reaction>
</comment>
<dbReference type="CDD" id="cd16922">
    <property type="entry name" value="HATPase_EvgS-ArcB-TorS-like"/>
    <property type="match status" value="1"/>
</dbReference>
<evidence type="ECO:0000259" key="19">
    <source>
        <dbReference type="PROSITE" id="PS51371"/>
    </source>
</evidence>
<feature type="domain" description="CBS" evidence="19">
    <location>
        <begin position="206"/>
        <end position="262"/>
    </location>
</feature>
<keyword evidence="7" id="KW-0067">ATP-binding</keyword>
<dbReference type="eggNOG" id="COG5002">
    <property type="taxonomic scope" value="Bacteria"/>
</dbReference>
<feature type="domain" description="HPt" evidence="18">
    <location>
        <begin position="1241"/>
        <end position="1338"/>
    </location>
</feature>
<dbReference type="InterPro" id="IPR004358">
    <property type="entry name" value="Sig_transdc_His_kin-like_C"/>
</dbReference>
<dbReference type="SUPFAM" id="SSF54631">
    <property type="entry name" value="CBS-domain pair"/>
    <property type="match status" value="2"/>
</dbReference>
<dbReference type="InterPro" id="IPR000014">
    <property type="entry name" value="PAS"/>
</dbReference>
<dbReference type="eggNOG" id="COG0642">
    <property type="taxonomic scope" value="Bacteria"/>
</dbReference>
<sequence length="1340" mass="142432">MANLCETRLRDLPPATPLTLGLWTTAVQAAGILCQAGVAEALVLDGGRPLGVVTVRSVARVLVRDPDRAAQLAVRDFMDPVAVSQETDVLPSALRHLLAAPSRRLAVVDATGRAVGLLTPLLVARLGQGVDGLSGRTVASAMVRTVVTARAGEPLPLVLGRMVRAGVGGVVVAEADRPLGLVTATDAAALMAGGRDIRRCPVEAVMRAPVEAVSPQLSLAEAVGGMDGAGAGRLAVTDAAGFLLGVLTATDVATALHLLLAEAETARLGAEAARYRDLYDQAMQGLFRLDPAGRPLAVNTPLARLLGYRDVADCLRQAGQASHPLRLDAPGRRDVLLAALARPDAVAFEVGSYRPDGSITRLRCVLRCVRDARGCPVALEGACADFPAALPDGRPAHEIEYRSIVEHQTELICRRDAAGRLTFANPAFARYWSRTPEACVAEDFRPGIPEEDAAVVARRVASLGPARPTTGFEHRVVRADGRIRWQRWTCRALFDASGAVAEYQFVGRDVTARKLVEQRLHTQAGHALAMLEALPLPVFHKGRDGRYTGCNQAFETLLGLPRARIVGQTLGDLCGTDNASPYEALESELLAKGHRQVYEARLSLPAGWRSMAIHKAVVRDAGAGGEATGIIGVALDVTERRLAEAAATKVRDGLEAETLQLGAELGRVRARLAAEVLERERVGERLRHEARFLETVLSSIQDGISVLSPDLTVVTVNRAMRALYIDSNEPVGRKCHEVYQGLGMPCQDCPSLRAMASGKLAMSLVKRCGLGGETGWLELFCFPLFDDGGAVTGVVEIVRDVTAGKKLEAELAAALERAEAGSQAKGAFLANMSHEIRTPLNAVLGYVQLMLRDRLEPRQRERLAVVEESAATLLSLINDILDYSKIEAGRMELKNESFDLPACLAAVVKEQEVLARNKGLDLTLAMGPEVPRDVRGDGLRLRQVLRNLLSNAVKYTEAGSVAVTVSRTGELPGPAGEAPRQILRFAVADTGVGIAEEQQAAIFDSFTQVDDGLTRRQAGTGLGLAICRRLAGLMGGGVFVESVPGRGSVFWLECPFEVAEPATSAAGPAYGTPAGPACRFQAEAMPRLRILLVEDNRVNRVFAGDLLESRGHEVAMAENGRAALDFLARERVDVVLMDIQMPVMDGLAATRAIRAGEGGIDPTLPVVGLSAYAMDQERERFLAAGLDGYITKPIDVEAFFEVVRVVLDRRGPGTAGVPRAVPTPARAVLDTQGLFSQYGCKAGLLAKVGREFVNSVPQQLEVLAAAVHDGDLAVCERVAHTLKGNAAMFGALAMRALAAEAEAAAASGDAGLVERLAPPLCDACRTAVSHMDDFLGRLGT</sequence>
<dbReference type="STRING" id="694327.DFW101_3321"/>
<dbReference type="FunFam" id="1.10.287.130:FF:000002">
    <property type="entry name" value="Two-component osmosensing histidine kinase"/>
    <property type="match status" value="1"/>
</dbReference>
<dbReference type="SMART" id="SM00448">
    <property type="entry name" value="REC"/>
    <property type="match status" value="1"/>
</dbReference>
<dbReference type="SUPFAM" id="SSF55874">
    <property type="entry name" value="ATPase domain of HSP90 chaperone/DNA topoisomerase II/histidine kinase"/>
    <property type="match status" value="1"/>
</dbReference>
<dbReference type="SUPFAM" id="SSF47226">
    <property type="entry name" value="Histidine-containing phosphotransfer domain, HPT domain"/>
    <property type="match status" value="1"/>
</dbReference>
<feature type="domain" description="PAC" evidence="17">
    <location>
        <begin position="470"/>
        <end position="522"/>
    </location>
</feature>
<dbReference type="SMART" id="SM00387">
    <property type="entry name" value="HATPase_c"/>
    <property type="match status" value="1"/>
</dbReference>
<dbReference type="SMART" id="SM00091">
    <property type="entry name" value="PAS"/>
    <property type="match status" value="4"/>
</dbReference>
<dbReference type="InterPro" id="IPR011006">
    <property type="entry name" value="CheY-like_superfamily"/>
</dbReference>
<evidence type="ECO:0000259" key="18">
    <source>
        <dbReference type="PROSITE" id="PS50894"/>
    </source>
</evidence>
<dbReference type="PROSITE" id="PS50109">
    <property type="entry name" value="HIS_KIN"/>
    <property type="match status" value="1"/>
</dbReference>
<feature type="domain" description="PAC" evidence="17">
    <location>
        <begin position="758"/>
        <end position="813"/>
    </location>
</feature>
<evidence type="ECO:0000259" key="16">
    <source>
        <dbReference type="PROSITE" id="PS50112"/>
    </source>
</evidence>
<keyword evidence="8" id="KW-0902">Two-component regulatory system</keyword>
<dbReference type="InterPro" id="IPR001789">
    <property type="entry name" value="Sig_transdc_resp-reg_receiver"/>
</dbReference>
<keyword evidence="13" id="KW-0129">CBS domain</keyword>
<dbReference type="CDD" id="cd02205">
    <property type="entry name" value="CBS_pair_SF"/>
    <property type="match status" value="1"/>
</dbReference>
<keyword evidence="21" id="KW-1185">Reference proteome</keyword>
<dbReference type="SMART" id="SM00073">
    <property type="entry name" value="HPT"/>
    <property type="match status" value="1"/>
</dbReference>
<dbReference type="Pfam" id="PF02518">
    <property type="entry name" value="HATPase_c"/>
    <property type="match status" value="1"/>
</dbReference>
<evidence type="ECO:0000256" key="7">
    <source>
        <dbReference type="ARBA" id="ARBA00022840"/>
    </source>
</evidence>
<dbReference type="SMART" id="SM00086">
    <property type="entry name" value="PAC"/>
    <property type="match status" value="3"/>
</dbReference>